<dbReference type="PROSITE" id="PS50157">
    <property type="entry name" value="ZINC_FINGER_C2H2_2"/>
    <property type="match status" value="1"/>
</dbReference>
<dbReference type="InParanoid" id="D8Q1D4"/>
<organism evidence="4">
    <name type="scientific">Schizophyllum commune (strain H4-8 / FGSC 9210)</name>
    <name type="common">Split gill fungus</name>
    <dbReference type="NCBI Taxonomy" id="578458"/>
    <lineage>
        <taxon>Eukaryota</taxon>
        <taxon>Fungi</taxon>
        <taxon>Dikarya</taxon>
        <taxon>Basidiomycota</taxon>
        <taxon>Agaricomycotina</taxon>
        <taxon>Agaricomycetes</taxon>
        <taxon>Agaricomycetidae</taxon>
        <taxon>Agaricales</taxon>
        <taxon>Schizophyllaceae</taxon>
        <taxon>Schizophyllum</taxon>
    </lineage>
</organism>
<dbReference type="GeneID" id="9590865"/>
<dbReference type="AlphaFoldDB" id="D8Q1D4"/>
<evidence type="ECO:0000259" key="2">
    <source>
        <dbReference type="PROSITE" id="PS50157"/>
    </source>
</evidence>
<dbReference type="EMBL" id="GL377305">
    <property type="protein sequence ID" value="EFI98488.1"/>
    <property type="molecule type" value="Genomic_DNA"/>
</dbReference>
<keyword evidence="1" id="KW-0863">Zinc-finger</keyword>
<protein>
    <recommendedName>
        <fullName evidence="2">C2H2-type domain-containing protein</fullName>
    </recommendedName>
</protein>
<dbReference type="SMART" id="SM00355">
    <property type="entry name" value="ZnF_C2H2"/>
    <property type="match status" value="2"/>
</dbReference>
<dbReference type="Proteomes" id="UP000007431">
    <property type="component" value="Unassembled WGS sequence"/>
</dbReference>
<proteinExistence type="predicted"/>
<name>D8Q1D4_SCHCM</name>
<dbReference type="RefSeq" id="XP_003033391.1">
    <property type="nucleotide sequence ID" value="XM_003033345.1"/>
</dbReference>
<dbReference type="OrthoDB" id="427030at2759"/>
<dbReference type="KEGG" id="scm:SCHCO_01349133"/>
<reference evidence="3 4" key="1">
    <citation type="journal article" date="2010" name="Nat. Biotechnol.">
        <title>Genome sequence of the model mushroom Schizophyllum commune.</title>
        <authorList>
            <person name="Ohm R.A."/>
            <person name="de Jong J.F."/>
            <person name="Lugones L.G."/>
            <person name="Aerts A."/>
            <person name="Kothe E."/>
            <person name="Stajich J.E."/>
            <person name="de Vries R.P."/>
            <person name="Record E."/>
            <person name="Levasseur A."/>
            <person name="Baker S.E."/>
            <person name="Bartholomew K.A."/>
            <person name="Coutinho P.M."/>
            <person name="Erdmann S."/>
            <person name="Fowler T.J."/>
            <person name="Gathman A.C."/>
            <person name="Lombard V."/>
            <person name="Henrissat B."/>
            <person name="Knabe N."/>
            <person name="Kuees U."/>
            <person name="Lilly W.W."/>
            <person name="Lindquist E."/>
            <person name="Lucas S."/>
            <person name="Magnuson J.K."/>
            <person name="Piumi F."/>
            <person name="Raudaskoski M."/>
            <person name="Salamov A."/>
            <person name="Schmutz J."/>
            <person name="Schwarze F.W.M.R."/>
            <person name="vanKuyk P.A."/>
            <person name="Horton J.S."/>
            <person name="Grigoriev I.V."/>
            <person name="Woesten H.A.B."/>
        </authorList>
    </citation>
    <scope>NUCLEOTIDE SEQUENCE [LARGE SCALE GENOMIC DNA]</scope>
    <source>
        <strain evidence="4">H4-8 / FGSC 9210</strain>
    </source>
</reference>
<evidence type="ECO:0000313" key="3">
    <source>
        <dbReference type="EMBL" id="EFI98488.1"/>
    </source>
</evidence>
<keyword evidence="1" id="KW-0862">Zinc</keyword>
<accession>D8Q1D4</accession>
<dbReference type="Gene3D" id="3.30.160.60">
    <property type="entry name" value="Classic Zinc Finger"/>
    <property type="match status" value="1"/>
</dbReference>
<evidence type="ECO:0000256" key="1">
    <source>
        <dbReference type="PROSITE-ProRule" id="PRU00042"/>
    </source>
</evidence>
<evidence type="ECO:0000313" key="4">
    <source>
        <dbReference type="Proteomes" id="UP000007431"/>
    </source>
</evidence>
<feature type="domain" description="C2H2-type" evidence="2">
    <location>
        <begin position="177"/>
        <end position="207"/>
    </location>
</feature>
<dbReference type="GO" id="GO:0008270">
    <property type="term" value="F:zinc ion binding"/>
    <property type="evidence" value="ECO:0007669"/>
    <property type="project" value="UniProtKB-KW"/>
</dbReference>
<keyword evidence="4" id="KW-1185">Reference proteome</keyword>
<dbReference type="PROSITE" id="PS00028">
    <property type="entry name" value="ZINC_FINGER_C2H2_1"/>
    <property type="match status" value="1"/>
</dbReference>
<dbReference type="InterPro" id="IPR013087">
    <property type="entry name" value="Znf_C2H2_type"/>
</dbReference>
<keyword evidence="1" id="KW-0479">Metal-binding</keyword>
<dbReference type="VEuPathDB" id="FungiDB:SCHCODRAFT_01349133"/>
<gene>
    <name evidence="3" type="ORF">SCHCODRAFT_234297</name>
</gene>
<sequence length="222" mass="24787">MQNTSNDQATSGETEPLQLSEEEFALLLRILGHDMVARLLEVPLSPRNSETVPNAIPKVPSAGHALSPEEWDACYSAIIRMTASEEIKSPPPANFKSSSSEAETWLFEAPTADQSCSQPLPRTEVSTALRIKATTARRKDPVAPVIPCTWLGCESTFTTRQGNLNDHLMLHENKQEFKCPVASCIKRFPTAGFLRNHLRDAHKEKASGFKSRPFIQRMRRFL</sequence>
<dbReference type="HOGENOM" id="CLU_1245999_0_0_1"/>